<protein>
    <recommendedName>
        <fullName evidence="2">PB1-like domain-containing protein</fullName>
    </recommendedName>
</protein>
<feature type="compositionally biased region" description="Basic and acidic residues" evidence="1">
    <location>
        <begin position="136"/>
        <end position="146"/>
    </location>
</feature>
<feature type="compositionally biased region" description="Basic residues" evidence="1">
    <location>
        <begin position="230"/>
        <end position="243"/>
    </location>
</feature>
<comment type="caution">
    <text evidence="3">The sequence shown here is derived from an EMBL/GenBank/DDBJ whole genome shotgun (WGS) entry which is preliminary data.</text>
</comment>
<sequence length="323" mass="35314">MTLTEVATQSDGAVTEVLLDEVIHVGGQLREDENRVLSYMDGEVHTFDLVNPMTLCIANIEGMAMSLGFATYTSMHWLEPLAQNLEFGLRELNGVADLNELRGRIMETQCVDFEVFFEHSISEPIVEECVNLDSDDGSKSNSHDSYESAEDEAYKPPPEGYELSSDSDSEKRKKVTKKNERTKTPMTPTKKGSPKKAGRKKIPIKPVKNENGPQEDVVQETDGGQQSPKKSSRKYAGKRRAKSRPNFGPSSSGSGPNSRPSSSGSQPKSNTGVGSGNMGSNGSPNVEPIIEEVDSDEGKGYVYESEEFLSPISSDEDGVNRHK</sequence>
<dbReference type="EMBL" id="JASCZI010090714">
    <property type="protein sequence ID" value="MED6145454.1"/>
    <property type="molecule type" value="Genomic_DNA"/>
</dbReference>
<feature type="compositionally biased region" description="Basic residues" evidence="1">
    <location>
        <begin position="192"/>
        <end position="203"/>
    </location>
</feature>
<dbReference type="Proteomes" id="UP001341840">
    <property type="component" value="Unassembled WGS sequence"/>
</dbReference>
<keyword evidence="4" id="KW-1185">Reference proteome</keyword>
<dbReference type="InterPro" id="IPR058594">
    <property type="entry name" value="PB1-like_dom_pln"/>
</dbReference>
<accession>A0ABU6TAA2</accession>
<evidence type="ECO:0000313" key="3">
    <source>
        <dbReference type="EMBL" id="MED6145454.1"/>
    </source>
</evidence>
<dbReference type="Pfam" id="PF26130">
    <property type="entry name" value="PB1-like"/>
    <property type="match status" value="1"/>
</dbReference>
<feature type="region of interest" description="Disordered" evidence="1">
    <location>
        <begin position="132"/>
        <end position="299"/>
    </location>
</feature>
<evidence type="ECO:0000256" key="1">
    <source>
        <dbReference type="SAM" id="MobiDB-lite"/>
    </source>
</evidence>
<feature type="compositionally biased region" description="Low complexity" evidence="1">
    <location>
        <begin position="244"/>
        <end position="272"/>
    </location>
</feature>
<evidence type="ECO:0000259" key="2">
    <source>
        <dbReference type="Pfam" id="PF26130"/>
    </source>
</evidence>
<feature type="domain" description="PB1-like" evidence="2">
    <location>
        <begin position="22"/>
        <end position="119"/>
    </location>
</feature>
<gene>
    <name evidence="3" type="ORF">PIB30_025433</name>
</gene>
<organism evidence="3 4">
    <name type="scientific">Stylosanthes scabra</name>
    <dbReference type="NCBI Taxonomy" id="79078"/>
    <lineage>
        <taxon>Eukaryota</taxon>
        <taxon>Viridiplantae</taxon>
        <taxon>Streptophyta</taxon>
        <taxon>Embryophyta</taxon>
        <taxon>Tracheophyta</taxon>
        <taxon>Spermatophyta</taxon>
        <taxon>Magnoliopsida</taxon>
        <taxon>eudicotyledons</taxon>
        <taxon>Gunneridae</taxon>
        <taxon>Pentapetalae</taxon>
        <taxon>rosids</taxon>
        <taxon>fabids</taxon>
        <taxon>Fabales</taxon>
        <taxon>Fabaceae</taxon>
        <taxon>Papilionoideae</taxon>
        <taxon>50 kb inversion clade</taxon>
        <taxon>dalbergioids sensu lato</taxon>
        <taxon>Dalbergieae</taxon>
        <taxon>Pterocarpus clade</taxon>
        <taxon>Stylosanthes</taxon>
    </lineage>
</organism>
<evidence type="ECO:0000313" key="4">
    <source>
        <dbReference type="Proteomes" id="UP001341840"/>
    </source>
</evidence>
<proteinExistence type="predicted"/>
<reference evidence="3 4" key="1">
    <citation type="journal article" date="2023" name="Plants (Basel)">
        <title>Bridging the Gap: Combining Genomics and Transcriptomics Approaches to Understand Stylosanthes scabra, an Orphan Legume from the Brazilian Caatinga.</title>
        <authorList>
            <person name="Ferreira-Neto J.R.C."/>
            <person name="da Silva M.D."/>
            <person name="Binneck E."/>
            <person name="de Melo N.F."/>
            <person name="da Silva R.H."/>
            <person name="de Melo A.L.T.M."/>
            <person name="Pandolfi V."/>
            <person name="Bustamante F.O."/>
            <person name="Brasileiro-Vidal A.C."/>
            <person name="Benko-Iseppon A.M."/>
        </authorList>
    </citation>
    <scope>NUCLEOTIDE SEQUENCE [LARGE SCALE GENOMIC DNA]</scope>
    <source>
        <tissue evidence="3">Leaves</tissue>
    </source>
</reference>
<name>A0ABU6TAA2_9FABA</name>